<evidence type="ECO:0000259" key="1">
    <source>
        <dbReference type="Pfam" id="PF13175"/>
    </source>
</evidence>
<reference evidence="3" key="1">
    <citation type="submission" date="2022-01" db="EMBL/GenBank/DDBJ databases">
        <title>Draft genome of Methanogenium marinum DSM 15558.</title>
        <authorList>
            <person name="Chen S.-C."/>
            <person name="You Y.-T."/>
        </authorList>
    </citation>
    <scope>NUCLEOTIDE SEQUENCE</scope>
    <source>
        <strain evidence="3">DSM 15558</strain>
    </source>
</reference>
<dbReference type="Pfam" id="PF13175">
    <property type="entry name" value="AAA_15"/>
    <property type="match status" value="1"/>
</dbReference>
<dbReference type="Pfam" id="PF20469">
    <property type="entry name" value="OLD-like_TOPRIM"/>
    <property type="match status" value="1"/>
</dbReference>
<sequence>MLKLEEVTIEKYKSFNEAQTFSVDPKVTVLVGMNEAGKSTLLEAVAKTNYFQEDDTSFQFDTTYDYPRKEKKKYDKRGIVAEVVKSKYSISDDLVVKVNQDLGSDLFSGTELTHIKLYDNSEKIEGIEINVEEFIKNKSSEFDFDDAIVGKLLEIKSNDEFGQLIGQIEDPQLKEALKDLRVYFENTLQFENPLVEYIVRKWIKPNIPKFLYYDEYYALPSEVNMETLRTKGSQDESLKTAKALFDLAQIDLDEVVDGKNSELFIAELEATSNEISDTLFKYWKTNQNLKIEFKTHKLPVLLIRVENQNQGLSLPLKNRSKGFNWFFSFIVWFSKIQEDTDSNYILLLDEPGLNLHAAAQADLLKFIEDLSDNYQVIYTTHSPFMVDSQHLDRVRTIVETDNGSKISDSIQEKDPNTLFPLQAALGYDIAQNLFISKKNLLVEGPADLLYLEVMSNILKENERKGLREDVTIVPVGGLDKVSTFISLLRGNKLDIACLLDSIADPKSKQKMEDLIRKKIIKSKNIRFFDEFATKNGGKADIEDMFEKSDYLKIFNSTFEKYEDIKIEDVEKDDGRIIPQISNHLGIERFNHYRPANALLKMGVEMDYFAPSTLDCFEKMFIEINKLL</sequence>
<protein>
    <submittedName>
        <fullName evidence="3">AAA family ATPase</fullName>
    </submittedName>
</protein>
<dbReference type="Proteomes" id="UP001143747">
    <property type="component" value="Unassembled WGS sequence"/>
</dbReference>
<evidence type="ECO:0000259" key="2">
    <source>
        <dbReference type="Pfam" id="PF20469"/>
    </source>
</evidence>
<accession>A0A9Q4KT10</accession>
<name>A0A9Q4KT10_9EURY</name>
<dbReference type="AlphaFoldDB" id="A0A9Q4KT10"/>
<gene>
    <name evidence="3" type="ORF">L0665_06470</name>
</gene>
<dbReference type="InterPro" id="IPR034139">
    <property type="entry name" value="TOPRIM_OLD"/>
</dbReference>
<evidence type="ECO:0000313" key="4">
    <source>
        <dbReference type="Proteomes" id="UP001143747"/>
    </source>
</evidence>
<dbReference type="EMBL" id="JAKELO010000002">
    <property type="protein sequence ID" value="MDE4908252.1"/>
    <property type="molecule type" value="Genomic_DNA"/>
</dbReference>
<dbReference type="InterPro" id="IPR027417">
    <property type="entry name" value="P-loop_NTPase"/>
</dbReference>
<proteinExistence type="predicted"/>
<dbReference type="Gene3D" id="3.40.50.300">
    <property type="entry name" value="P-loop containing nucleotide triphosphate hydrolases"/>
    <property type="match status" value="1"/>
</dbReference>
<dbReference type="PANTHER" id="PTHR43581:SF4">
    <property type="entry name" value="ATP_GTP PHOSPHATASE"/>
    <property type="match status" value="1"/>
</dbReference>
<feature type="domain" description="Endonuclease GajA/Old nuclease/RecF-like AAA" evidence="1">
    <location>
        <begin position="3"/>
        <end position="386"/>
    </location>
</feature>
<comment type="caution">
    <text evidence="3">The sequence shown here is derived from an EMBL/GenBank/DDBJ whole genome shotgun (WGS) entry which is preliminary data.</text>
</comment>
<dbReference type="InterPro" id="IPR051396">
    <property type="entry name" value="Bact_Antivir_Def_Nuclease"/>
</dbReference>
<organism evidence="3 4">
    <name type="scientific">Methanogenium marinum</name>
    <dbReference type="NCBI Taxonomy" id="348610"/>
    <lineage>
        <taxon>Archaea</taxon>
        <taxon>Methanobacteriati</taxon>
        <taxon>Methanobacteriota</taxon>
        <taxon>Stenosarchaea group</taxon>
        <taxon>Methanomicrobia</taxon>
        <taxon>Methanomicrobiales</taxon>
        <taxon>Methanomicrobiaceae</taxon>
        <taxon>Methanogenium</taxon>
    </lineage>
</organism>
<feature type="domain" description="OLD protein-like TOPRIM" evidence="2">
    <location>
        <begin position="434"/>
        <end position="500"/>
    </location>
</feature>
<dbReference type="RefSeq" id="WP_274924885.1">
    <property type="nucleotide sequence ID" value="NZ_JAKELO010000002.1"/>
</dbReference>
<dbReference type="InterPro" id="IPR041685">
    <property type="entry name" value="AAA_GajA/Old/RecF-like"/>
</dbReference>
<dbReference type="SUPFAM" id="SSF52540">
    <property type="entry name" value="P-loop containing nucleoside triphosphate hydrolases"/>
    <property type="match status" value="1"/>
</dbReference>
<keyword evidence="4" id="KW-1185">Reference proteome</keyword>
<dbReference type="CDD" id="cd00267">
    <property type="entry name" value="ABC_ATPase"/>
    <property type="match status" value="1"/>
</dbReference>
<evidence type="ECO:0000313" key="3">
    <source>
        <dbReference type="EMBL" id="MDE4908252.1"/>
    </source>
</evidence>
<dbReference type="PANTHER" id="PTHR43581">
    <property type="entry name" value="ATP/GTP PHOSPHATASE"/>
    <property type="match status" value="1"/>
</dbReference>